<evidence type="ECO:0000313" key="13">
    <source>
        <dbReference type="Proteomes" id="UP000254487"/>
    </source>
</evidence>
<dbReference type="Gene3D" id="3.50.50.60">
    <property type="entry name" value="FAD/NAD(P)-binding domain"/>
    <property type="match status" value="1"/>
</dbReference>
<dbReference type="GO" id="GO:0005737">
    <property type="term" value="C:cytoplasm"/>
    <property type="evidence" value="ECO:0007669"/>
    <property type="project" value="TreeGrafter"/>
</dbReference>
<accession>A0A378A2R7</accession>
<dbReference type="GO" id="GO:0016645">
    <property type="term" value="F:oxidoreductase activity, acting on the CH-NH group of donors"/>
    <property type="evidence" value="ECO:0007669"/>
    <property type="project" value="InterPro"/>
</dbReference>
<dbReference type="GO" id="GO:0004808">
    <property type="term" value="F:tRNA (5-methylaminomethyl-2-thiouridylate)(34)-methyltransferase activity"/>
    <property type="evidence" value="ECO:0007669"/>
    <property type="project" value="TreeGrafter"/>
</dbReference>
<evidence type="ECO:0000256" key="3">
    <source>
        <dbReference type="ARBA" id="ARBA00022630"/>
    </source>
</evidence>
<dbReference type="SUPFAM" id="SSF53335">
    <property type="entry name" value="S-adenosyl-L-methionine-dependent methyltransferases"/>
    <property type="match status" value="1"/>
</dbReference>
<dbReference type="Pfam" id="PF05430">
    <property type="entry name" value="Methyltransf_30"/>
    <property type="match status" value="1"/>
</dbReference>
<evidence type="ECO:0000256" key="5">
    <source>
        <dbReference type="ARBA" id="ARBA00022691"/>
    </source>
</evidence>
<keyword evidence="1" id="KW-0963">Cytoplasm</keyword>
<dbReference type="Gene3D" id="3.40.50.150">
    <property type="entry name" value="Vaccinia Virus protein VP39"/>
    <property type="match status" value="1"/>
</dbReference>
<dbReference type="PANTHER" id="PTHR13847:SF283">
    <property type="entry name" value="TRNA 5-METHYLAMINOMETHYL-2-THIOURIDINE BIOSYNTHESIS BIFUNCTIONAL PROTEIN MNMC"/>
    <property type="match status" value="1"/>
</dbReference>
<keyword evidence="3" id="KW-0285">Flavoprotein</keyword>
<evidence type="ECO:0000313" key="12">
    <source>
        <dbReference type="EMBL" id="STU95954.1"/>
    </source>
</evidence>
<dbReference type="GO" id="GO:0032259">
    <property type="term" value="P:methylation"/>
    <property type="evidence" value="ECO:0007669"/>
    <property type="project" value="UniProtKB-KW"/>
</dbReference>
<evidence type="ECO:0000259" key="10">
    <source>
        <dbReference type="Pfam" id="PF01266"/>
    </source>
</evidence>
<dbReference type="Pfam" id="PF01266">
    <property type="entry name" value="DAO"/>
    <property type="match status" value="1"/>
</dbReference>
<reference evidence="12 13" key="1">
    <citation type="submission" date="2018-06" db="EMBL/GenBank/DDBJ databases">
        <authorList>
            <consortium name="Pathogen Informatics"/>
            <person name="Doyle S."/>
        </authorList>
    </citation>
    <scope>NUCLEOTIDE SEQUENCE [LARGE SCALE GENOMIC DNA]</scope>
    <source>
        <strain evidence="12 13">NCTC10313</strain>
    </source>
</reference>
<feature type="domain" description="FAD dependent oxidoreductase" evidence="10">
    <location>
        <begin position="136"/>
        <end position="221"/>
    </location>
</feature>
<gene>
    <name evidence="12" type="primary">mnmC_1</name>
    <name evidence="12" type="ORF">NCTC10313_04995</name>
</gene>
<evidence type="ECO:0000256" key="7">
    <source>
        <dbReference type="ARBA" id="ARBA00022827"/>
    </source>
</evidence>
<evidence type="ECO:0000256" key="9">
    <source>
        <dbReference type="ARBA" id="ARBA00023268"/>
    </source>
</evidence>
<protein>
    <submittedName>
        <fullName evidence="12">5-methylaminomethyl-2-thiouridine methyltransferase</fullName>
    </submittedName>
</protein>
<dbReference type="InterPro" id="IPR006076">
    <property type="entry name" value="FAD-dep_OxRdtase"/>
</dbReference>
<organism evidence="12 13">
    <name type="scientific">Klebsiella pneumoniae subsp. ozaenae</name>
    <dbReference type="NCBI Taxonomy" id="574"/>
    <lineage>
        <taxon>Bacteria</taxon>
        <taxon>Pseudomonadati</taxon>
        <taxon>Pseudomonadota</taxon>
        <taxon>Gammaproteobacteria</taxon>
        <taxon>Enterobacterales</taxon>
        <taxon>Enterobacteriaceae</taxon>
        <taxon>Klebsiella/Raoultella group</taxon>
        <taxon>Klebsiella</taxon>
        <taxon>Klebsiella pneumoniae complex</taxon>
    </lineage>
</organism>
<dbReference type="InterPro" id="IPR029063">
    <property type="entry name" value="SAM-dependent_MTases_sf"/>
</dbReference>
<feature type="domain" description="MnmC-like methyltransferase" evidence="11">
    <location>
        <begin position="6"/>
        <end position="113"/>
    </location>
</feature>
<dbReference type="InterPro" id="IPR008471">
    <property type="entry name" value="MnmC-like_methylTransf"/>
</dbReference>
<sequence>MAVGLRRCHRLLLDGGRVTLDLWFGDINELTRELDDSLNQQVDACFLTALPGEKSDMWTQDLFSAMARLARPGGTLATFTSAGFVRRGLQEAGFTMRKKQRLRRKREMLTGEMAQTLSFPARVPWFARSSSDAREAAIIGGGIASALLSLALLRRGWQVTLYCADEAPAQGASGNRQGALYPLLSQHDPALARFFPAAFTFARRMYDALPVMFDHNGAVLPSSAGMRKARIKSPRCWR</sequence>
<proteinExistence type="predicted"/>
<keyword evidence="5" id="KW-0949">S-adenosyl-L-methionine</keyword>
<keyword evidence="6" id="KW-0819">tRNA processing</keyword>
<keyword evidence="9" id="KW-0511">Multifunctional enzyme</keyword>
<evidence type="ECO:0000259" key="11">
    <source>
        <dbReference type="Pfam" id="PF05430"/>
    </source>
</evidence>
<keyword evidence="2 12" id="KW-0489">Methyltransferase</keyword>
<dbReference type="SUPFAM" id="SSF51905">
    <property type="entry name" value="FAD/NAD(P)-binding domain"/>
    <property type="match status" value="1"/>
</dbReference>
<dbReference type="InterPro" id="IPR036188">
    <property type="entry name" value="FAD/NAD-bd_sf"/>
</dbReference>
<dbReference type="PANTHER" id="PTHR13847">
    <property type="entry name" value="SARCOSINE DEHYDROGENASE-RELATED"/>
    <property type="match status" value="1"/>
</dbReference>
<evidence type="ECO:0000256" key="1">
    <source>
        <dbReference type="ARBA" id="ARBA00022490"/>
    </source>
</evidence>
<keyword evidence="7" id="KW-0274">FAD</keyword>
<dbReference type="GO" id="GO:0002098">
    <property type="term" value="P:tRNA wobble uridine modification"/>
    <property type="evidence" value="ECO:0007669"/>
    <property type="project" value="TreeGrafter"/>
</dbReference>
<dbReference type="Proteomes" id="UP000254487">
    <property type="component" value="Unassembled WGS sequence"/>
</dbReference>
<keyword evidence="8" id="KW-0560">Oxidoreductase</keyword>
<dbReference type="AlphaFoldDB" id="A0A378A2R7"/>
<evidence type="ECO:0000256" key="8">
    <source>
        <dbReference type="ARBA" id="ARBA00023002"/>
    </source>
</evidence>
<dbReference type="EMBL" id="UGLW01000003">
    <property type="protein sequence ID" value="STU95954.1"/>
    <property type="molecule type" value="Genomic_DNA"/>
</dbReference>
<name>A0A378A2R7_KLEPO</name>
<evidence type="ECO:0000256" key="2">
    <source>
        <dbReference type="ARBA" id="ARBA00022603"/>
    </source>
</evidence>
<keyword evidence="4 12" id="KW-0808">Transferase</keyword>
<evidence type="ECO:0000256" key="6">
    <source>
        <dbReference type="ARBA" id="ARBA00022694"/>
    </source>
</evidence>
<evidence type="ECO:0000256" key="4">
    <source>
        <dbReference type="ARBA" id="ARBA00022679"/>
    </source>
</evidence>